<proteinExistence type="inferred from homology"/>
<dbReference type="InterPro" id="IPR000086">
    <property type="entry name" value="NUDIX_hydrolase_dom"/>
</dbReference>
<dbReference type="NCBIfam" id="NF001938">
    <property type="entry name" value="PRK00714.1-5"/>
    <property type="match status" value="1"/>
</dbReference>
<dbReference type="EC" id="3.6.1.-" evidence="4"/>
<dbReference type="PRINTS" id="PR00502">
    <property type="entry name" value="NUDIXFAMILY"/>
</dbReference>
<evidence type="ECO:0000256" key="3">
    <source>
        <dbReference type="ARBA" id="ARBA00022801"/>
    </source>
</evidence>
<dbReference type="HAMAP" id="MF_00298">
    <property type="entry name" value="Nudix_RppH"/>
    <property type="match status" value="1"/>
</dbReference>
<sequence>MSHPSYDPTASGSIDRAEAERLPYRLGVGVLLLDPGNRVFVAQRADMKTAAWQMPQGGIDQGEAPLPAAYRELQEETGVTSVELLAESRDWLAYDLPLDLIPKLWGGRFRGQKQKWFAMRFLGDESEIDIFGPDQEFTTWRWASLRELPQLIVPFKVELYRRLVEEFAPLIEGGGAAQ</sequence>
<comment type="similarity">
    <text evidence="4">Belongs to the Nudix hydrolase family. RppH subfamily.</text>
</comment>
<dbReference type="InterPro" id="IPR015797">
    <property type="entry name" value="NUDIX_hydrolase-like_dom_sf"/>
</dbReference>
<dbReference type="InterPro" id="IPR020476">
    <property type="entry name" value="Nudix_hydrolase"/>
</dbReference>
<dbReference type="GO" id="GO:0034432">
    <property type="term" value="F:bis(5'-adenosyl)-pentaphosphatase activity"/>
    <property type="evidence" value="ECO:0007669"/>
    <property type="project" value="TreeGrafter"/>
</dbReference>
<comment type="cofactor">
    <cofactor evidence="1">
        <name>Mn(2+)</name>
        <dbReference type="ChEBI" id="CHEBI:29035"/>
    </cofactor>
</comment>
<dbReference type="PROSITE" id="PS00893">
    <property type="entry name" value="NUDIX_BOX"/>
    <property type="match status" value="1"/>
</dbReference>
<protein>
    <recommendedName>
        <fullName evidence="4">RNA pyrophosphohydrolase</fullName>
        <ecNumber evidence="4">3.6.1.-</ecNumber>
    </recommendedName>
    <alternativeName>
        <fullName evidence="4">(Di)nucleoside polyphosphate hydrolase</fullName>
    </alternativeName>
</protein>
<organism evidence="6 7">
    <name type="scientific">Tistlia consotensis USBA 355</name>
    <dbReference type="NCBI Taxonomy" id="560819"/>
    <lineage>
        <taxon>Bacteria</taxon>
        <taxon>Pseudomonadati</taxon>
        <taxon>Pseudomonadota</taxon>
        <taxon>Alphaproteobacteria</taxon>
        <taxon>Rhodospirillales</taxon>
        <taxon>Rhodovibrionaceae</taxon>
        <taxon>Tistlia</taxon>
    </lineage>
</organism>
<dbReference type="InterPro" id="IPR020084">
    <property type="entry name" value="NUDIX_hydrolase_CS"/>
</dbReference>
<evidence type="ECO:0000256" key="1">
    <source>
        <dbReference type="ARBA" id="ARBA00001936"/>
    </source>
</evidence>
<dbReference type="STRING" id="560819.SAMN05428998_104122"/>
<dbReference type="GO" id="GO:0006753">
    <property type="term" value="P:nucleoside phosphate metabolic process"/>
    <property type="evidence" value="ECO:0007669"/>
    <property type="project" value="TreeGrafter"/>
</dbReference>
<dbReference type="AlphaFoldDB" id="A0A1Y6BFI2"/>
<evidence type="ECO:0000313" key="7">
    <source>
        <dbReference type="Proteomes" id="UP000192917"/>
    </source>
</evidence>
<keyword evidence="3 4" id="KW-0378">Hydrolase</keyword>
<dbReference type="PROSITE" id="PS51462">
    <property type="entry name" value="NUDIX"/>
    <property type="match status" value="1"/>
</dbReference>
<evidence type="ECO:0000256" key="2">
    <source>
        <dbReference type="ARBA" id="ARBA00001946"/>
    </source>
</evidence>
<comment type="cofactor">
    <cofactor evidence="4">
        <name>a divalent metal cation</name>
        <dbReference type="ChEBI" id="CHEBI:60240"/>
    </cofactor>
</comment>
<dbReference type="InterPro" id="IPR022927">
    <property type="entry name" value="RppH"/>
</dbReference>
<dbReference type="PANTHER" id="PTHR11839:SF22">
    <property type="entry name" value="NUDIX HYDROLASE 26, CHLOROPLASTIC"/>
    <property type="match status" value="1"/>
</dbReference>
<dbReference type="Gene3D" id="3.90.79.10">
    <property type="entry name" value="Nucleoside Triphosphate Pyrophosphohydrolase"/>
    <property type="match status" value="1"/>
</dbReference>
<evidence type="ECO:0000313" key="6">
    <source>
        <dbReference type="EMBL" id="SMF08256.1"/>
    </source>
</evidence>
<gene>
    <name evidence="4" type="primary">rppH</name>
    <name evidence="4" type="synonym">nudH</name>
    <name evidence="6" type="ORF">SAMN05428998_104122</name>
</gene>
<dbReference type="EMBL" id="FWZX01000004">
    <property type="protein sequence ID" value="SMF08256.1"/>
    <property type="molecule type" value="Genomic_DNA"/>
</dbReference>
<evidence type="ECO:0000259" key="5">
    <source>
        <dbReference type="PROSITE" id="PS51462"/>
    </source>
</evidence>
<dbReference type="Proteomes" id="UP000192917">
    <property type="component" value="Unassembled WGS sequence"/>
</dbReference>
<dbReference type="PANTHER" id="PTHR11839">
    <property type="entry name" value="UDP/ADP-SUGAR PYROPHOSPHATASE"/>
    <property type="match status" value="1"/>
</dbReference>
<dbReference type="Pfam" id="PF00293">
    <property type="entry name" value="NUDIX"/>
    <property type="match status" value="1"/>
</dbReference>
<comment type="cofactor">
    <cofactor evidence="2">
        <name>Mg(2+)</name>
        <dbReference type="ChEBI" id="CHEBI:18420"/>
    </cofactor>
</comment>
<keyword evidence="7" id="KW-1185">Reference proteome</keyword>
<comment type="function">
    <text evidence="4">Accelerates the degradation of transcripts by removing pyrophosphate from the 5'-end of triphosphorylated RNA, leading to a more labile monophosphorylated state that can stimulate subsequent ribonuclease cleavage.</text>
</comment>
<dbReference type="CDD" id="cd03671">
    <property type="entry name" value="NUDIX_Ap4A_hydrolase_plant_like"/>
    <property type="match status" value="1"/>
</dbReference>
<dbReference type="RefSeq" id="WP_085121827.1">
    <property type="nucleotide sequence ID" value="NZ_FWZX01000004.1"/>
</dbReference>
<reference evidence="6 7" key="1">
    <citation type="submission" date="2017-04" db="EMBL/GenBank/DDBJ databases">
        <authorList>
            <person name="Afonso C.L."/>
            <person name="Miller P.J."/>
            <person name="Scott M.A."/>
            <person name="Spackman E."/>
            <person name="Goraichik I."/>
            <person name="Dimitrov K.M."/>
            <person name="Suarez D.L."/>
            <person name="Swayne D.E."/>
        </authorList>
    </citation>
    <scope>NUCLEOTIDE SEQUENCE [LARGE SCALE GENOMIC DNA]</scope>
    <source>
        <strain evidence="6 7">USBA 355</strain>
    </source>
</reference>
<feature type="short sequence motif" description="Nudix box" evidence="4">
    <location>
        <begin position="57"/>
        <end position="78"/>
    </location>
</feature>
<dbReference type="GO" id="GO:0019693">
    <property type="term" value="P:ribose phosphate metabolic process"/>
    <property type="evidence" value="ECO:0007669"/>
    <property type="project" value="TreeGrafter"/>
</dbReference>
<evidence type="ECO:0000256" key="4">
    <source>
        <dbReference type="HAMAP-Rule" id="MF_00298"/>
    </source>
</evidence>
<feature type="domain" description="Nudix hydrolase" evidence="5">
    <location>
        <begin position="23"/>
        <end position="165"/>
    </location>
</feature>
<accession>A0A1Y6BFI2</accession>
<dbReference type="SUPFAM" id="SSF55811">
    <property type="entry name" value="Nudix"/>
    <property type="match status" value="1"/>
</dbReference>
<name>A0A1Y6BFI2_9PROT</name>
<dbReference type="GO" id="GO:0008893">
    <property type="term" value="F:guanosine-3',5'-bis(diphosphate) 3'-diphosphatase activity"/>
    <property type="evidence" value="ECO:0007669"/>
    <property type="project" value="TreeGrafter"/>
</dbReference>